<proteinExistence type="predicted"/>
<evidence type="ECO:0000313" key="2">
    <source>
        <dbReference type="Proteomes" id="UP000024376"/>
    </source>
</evidence>
<protein>
    <submittedName>
        <fullName evidence="1">Uncharacterized protein</fullName>
    </submittedName>
</protein>
<sequence>MSISRGVSLSSCFSRVGNNQSRQVMNLFLFSIVPITKGKVGWLREKKNSPLPNPVLHVHLT</sequence>
<name>A0A024S9D7_HYPJR</name>
<dbReference type="Proteomes" id="UP000024376">
    <property type="component" value="Unassembled WGS sequence"/>
</dbReference>
<dbReference type="AlphaFoldDB" id="A0A024S9D7"/>
<organism evidence="1 2">
    <name type="scientific">Hypocrea jecorina (strain ATCC 56765 / BCRC 32924 / NRRL 11460 / Rut C-30)</name>
    <name type="common">Trichoderma reesei</name>
    <dbReference type="NCBI Taxonomy" id="1344414"/>
    <lineage>
        <taxon>Eukaryota</taxon>
        <taxon>Fungi</taxon>
        <taxon>Dikarya</taxon>
        <taxon>Ascomycota</taxon>
        <taxon>Pezizomycotina</taxon>
        <taxon>Sordariomycetes</taxon>
        <taxon>Hypocreomycetidae</taxon>
        <taxon>Hypocreales</taxon>
        <taxon>Hypocreaceae</taxon>
        <taxon>Trichoderma</taxon>
    </lineage>
</organism>
<dbReference type="HOGENOM" id="CLU_2924370_0_0_1"/>
<accession>A0A024S9D7</accession>
<reference evidence="2" key="1">
    <citation type="journal article" date="2013" name="Ind. Biotechnol.">
        <title>Comparative genomics analysis of Trichoderma reesei strains.</title>
        <authorList>
            <person name="Koike H."/>
            <person name="Aerts A."/>
            <person name="LaButti K."/>
            <person name="Grigoriev I.V."/>
            <person name="Baker S.E."/>
        </authorList>
    </citation>
    <scope>NUCLEOTIDE SEQUENCE [LARGE SCALE GENOMIC DNA]</scope>
    <source>
        <strain evidence="2">ATCC 56765 / BCRC 32924 / NRRL 11460 / Rut C-30</strain>
    </source>
</reference>
<dbReference type="KEGG" id="trr:M419DRAFT_123638"/>
<gene>
    <name evidence="1" type="ORF">M419DRAFT_123638</name>
</gene>
<dbReference type="EMBL" id="KI911149">
    <property type="protein sequence ID" value="ETS01131.1"/>
    <property type="molecule type" value="Genomic_DNA"/>
</dbReference>
<evidence type="ECO:0000313" key="1">
    <source>
        <dbReference type="EMBL" id="ETS01131.1"/>
    </source>
</evidence>